<comment type="caution">
    <text evidence="1">The sequence shown here is derived from an EMBL/GenBank/DDBJ whole genome shotgun (WGS) entry which is preliminary data.</text>
</comment>
<keyword evidence="2" id="KW-1185">Reference proteome</keyword>
<proteinExistence type="predicted"/>
<dbReference type="Proteomes" id="UP001145742">
    <property type="component" value="Unassembled WGS sequence"/>
</dbReference>
<gene>
    <name evidence="1" type="ORF">WISP_112762</name>
</gene>
<evidence type="ECO:0000313" key="2">
    <source>
        <dbReference type="Proteomes" id="UP001145742"/>
    </source>
</evidence>
<protein>
    <submittedName>
        <fullName evidence="1">Uncharacterized protein</fullName>
    </submittedName>
</protein>
<sequence length="75" mass="7954">MLPARLVCSSNGQKSYRGSGEWVRSSFDLIDGGEGEEFQSSREGGGAAAELAELQVAMEIMIINPPFCDKSGLGD</sequence>
<accession>A0ABQ9CV19</accession>
<dbReference type="EMBL" id="WHWB01034455">
    <property type="protein sequence ID" value="KAJ7409769.1"/>
    <property type="molecule type" value="Genomic_DNA"/>
</dbReference>
<organism evidence="1 2">
    <name type="scientific">Willisornis vidua</name>
    <name type="common">Xingu scale-backed antbird</name>
    <dbReference type="NCBI Taxonomy" id="1566151"/>
    <lineage>
        <taxon>Eukaryota</taxon>
        <taxon>Metazoa</taxon>
        <taxon>Chordata</taxon>
        <taxon>Craniata</taxon>
        <taxon>Vertebrata</taxon>
        <taxon>Euteleostomi</taxon>
        <taxon>Archelosauria</taxon>
        <taxon>Archosauria</taxon>
        <taxon>Dinosauria</taxon>
        <taxon>Saurischia</taxon>
        <taxon>Theropoda</taxon>
        <taxon>Coelurosauria</taxon>
        <taxon>Aves</taxon>
        <taxon>Neognathae</taxon>
        <taxon>Neoaves</taxon>
        <taxon>Telluraves</taxon>
        <taxon>Australaves</taxon>
        <taxon>Passeriformes</taxon>
        <taxon>Thamnophilidae</taxon>
        <taxon>Willisornis</taxon>
    </lineage>
</organism>
<evidence type="ECO:0000313" key="1">
    <source>
        <dbReference type="EMBL" id="KAJ7409769.1"/>
    </source>
</evidence>
<name>A0ABQ9CV19_9PASS</name>
<reference evidence="1" key="1">
    <citation type="submission" date="2019-10" db="EMBL/GenBank/DDBJ databases">
        <authorList>
            <person name="Soares A.E.R."/>
            <person name="Aleixo A."/>
            <person name="Schneider P."/>
            <person name="Miyaki C.Y."/>
            <person name="Schneider M.P."/>
            <person name="Mello C."/>
            <person name="Vasconcelos A.T.R."/>
        </authorList>
    </citation>
    <scope>NUCLEOTIDE SEQUENCE</scope>
    <source>
        <tissue evidence="1">Muscle</tissue>
    </source>
</reference>